<accession>A0A2G5EM33</accession>
<dbReference type="Proteomes" id="UP000230069">
    <property type="component" value="Unassembled WGS sequence"/>
</dbReference>
<gene>
    <name evidence="1" type="ORF">AQUCO_00700876v1</name>
</gene>
<dbReference type="AlphaFoldDB" id="A0A2G5EM33"/>
<organism evidence="1 2">
    <name type="scientific">Aquilegia coerulea</name>
    <name type="common">Rocky mountain columbine</name>
    <dbReference type="NCBI Taxonomy" id="218851"/>
    <lineage>
        <taxon>Eukaryota</taxon>
        <taxon>Viridiplantae</taxon>
        <taxon>Streptophyta</taxon>
        <taxon>Embryophyta</taxon>
        <taxon>Tracheophyta</taxon>
        <taxon>Spermatophyta</taxon>
        <taxon>Magnoliopsida</taxon>
        <taxon>Ranunculales</taxon>
        <taxon>Ranunculaceae</taxon>
        <taxon>Thalictroideae</taxon>
        <taxon>Aquilegia</taxon>
    </lineage>
</organism>
<evidence type="ECO:0000313" key="1">
    <source>
        <dbReference type="EMBL" id="PIA56822.1"/>
    </source>
</evidence>
<evidence type="ECO:0000313" key="2">
    <source>
        <dbReference type="Proteomes" id="UP000230069"/>
    </source>
</evidence>
<sequence>MVNSGRGSLHACNVILLISMDGIYTKTLNETRHLPHFHNFSNCSAFSVGQAPNSKADNKIPIVASMMYPHTLLKKDGCLFK</sequence>
<protein>
    <submittedName>
        <fullName evidence="1">Uncharacterized protein</fullName>
    </submittedName>
</protein>
<proteinExistence type="predicted"/>
<dbReference type="EMBL" id="KZ305024">
    <property type="protein sequence ID" value="PIA56822.1"/>
    <property type="molecule type" value="Genomic_DNA"/>
</dbReference>
<dbReference type="InParanoid" id="A0A2G5EM33"/>
<reference evidence="1 2" key="1">
    <citation type="submission" date="2017-09" db="EMBL/GenBank/DDBJ databases">
        <title>WGS assembly of Aquilegia coerulea Goldsmith.</title>
        <authorList>
            <person name="Hodges S."/>
            <person name="Kramer E."/>
            <person name="Nordborg M."/>
            <person name="Tomkins J."/>
            <person name="Borevitz J."/>
            <person name="Derieg N."/>
            <person name="Yan J."/>
            <person name="Mihaltcheva S."/>
            <person name="Hayes R.D."/>
            <person name="Rokhsar D."/>
        </authorList>
    </citation>
    <scope>NUCLEOTIDE SEQUENCE [LARGE SCALE GENOMIC DNA]</scope>
    <source>
        <strain evidence="2">cv. Goldsmith</strain>
    </source>
</reference>
<name>A0A2G5EM33_AQUCA</name>
<keyword evidence="2" id="KW-1185">Reference proteome</keyword>
<dbReference type="OrthoDB" id="1926336at2759"/>